<dbReference type="SUPFAM" id="SSF54862">
    <property type="entry name" value="4Fe-4S ferredoxins"/>
    <property type="match status" value="1"/>
</dbReference>
<dbReference type="EMBL" id="JNSL01000016">
    <property type="protein sequence ID" value="KGA20989.1"/>
    <property type="molecule type" value="Genomic_DNA"/>
</dbReference>
<keyword evidence="1" id="KW-0813">Transport</keyword>
<accession>A0A094QFH0</accession>
<evidence type="ECO:0000313" key="6">
    <source>
        <dbReference type="EMBL" id="KGA20989.1"/>
    </source>
</evidence>
<keyword evidence="3" id="KW-0249">Electron transport</keyword>
<dbReference type="PANTHER" id="PTHR36923:SF3">
    <property type="entry name" value="FERREDOXIN"/>
    <property type="match status" value="1"/>
</dbReference>
<evidence type="ECO:0008006" key="7">
    <source>
        <dbReference type="Google" id="ProtNLM"/>
    </source>
</evidence>
<evidence type="ECO:0000256" key="4">
    <source>
        <dbReference type="ARBA" id="ARBA00023004"/>
    </source>
</evidence>
<dbReference type="GO" id="GO:0051536">
    <property type="term" value="F:iron-sulfur cluster binding"/>
    <property type="evidence" value="ECO:0007669"/>
    <property type="project" value="UniProtKB-KW"/>
</dbReference>
<dbReference type="GO" id="GO:0046872">
    <property type="term" value="F:metal ion binding"/>
    <property type="evidence" value="ECO:0007669"/>
    <property type="project" value="UniProtKB-KW"/>
</dbReference>
<dbReference type="Pfam" id="PF13459">
    <property type="entry name" value="Fer4_15"/>
    <property type="match status" value="1"/>
</dbReference>
<proteinExistence type="predicted"/>
<keyword evidence="5" id="KW-0411">Iron-sulfur</keyword>
<name>A0A094QFH0_9ZZZZ</name>
<comment type="caution">
    <text evidence="6">The sequence shown here is derived from an EMBL/GenBank/DDBJ whole genome shotgun (WGS) entry which is preliminary data.</text>
</comment>
<evidence type="ECO:0000256" key="2">
    <source>
        <dbReference type="ARBA" id="ARBA00022723"/>
    </source>
</evidence>
<reference evidence="6" key="1">
    <citation type="submission" date="2014-06" db="EMBL/GenBank/DDBJ databases">
        <title>Key roles for freshwater Actinobacteria revealed by deep metagenomic sequencing.</title>
        <authorList>
            <person name="Ghai R."/>
            <person name="Mizuno C.M."/>
            <person name="Picazo A."/>
            <person name="Camacho A."/>
            <person name="Rodriguez-Valera F."/>
        </authorList>
    </citation>
    <scope>NUCLEOTIDE SEQUENCE</scope>
</reference>
<evidence type="ECO:0000256" key="5">
    <source>
        <dbReference type="ARBA" id="ARBA00023014"/>
    </source>
</evidence>
<evidence type="ECO:0000256" key="3">
    <source>
        <dbReference type="ARBA" id="ARBA00022982"/>
    </source>
</evidence>
<dbReference type="AlphaFoldDB" id="A0A094QFH0"/>
<protein>
    <recommendedName>
        <fullName evidence="7">Ferredoxin</fullName>
    </recommendedName>
</protein>
<sequence>MKIEVNLNKCQGYAQCVAEAPEIFTLNADGVAEALSASVAESDEKYAIAAADLCPMQAIIISD</sequence>
<dbReference type="PANTHER" id="PTHR36923">
    <property type="entry name" value="FERREDOXIN"/>
    <property type="match status" value="1"/>
</dbReference>
<keyword evidence="4" id="KW-0408">Iron</keyword>
<dbReference type="Gene3D" id="3.30.70.20">
    <property type="match status" value="1"/>
</dbReference>
<dbReference type="InterPro" id="IPR051269">
    <property type="entry name" value="Fe-S_cluster_ET"/>
</dbReference>
<organism evidence="6">
    <name type="scientific">freshwater metagenome</name>
    <dbReference type="NCBI Taxonomy" id="449393"/>
    <lineage>
        <taxon>unclassified sequences</taxon>
        <taxon>metagenomes</taxon>
        <taxon>ecological metagenomes</taxon>
    </lineage>
</organism>
<gene>
    <name evidence="6" type="ORF">GM51_4190</name>
</gene>
<evidence type="ECO:0000256" key="1">
    <source>
        <dbReference type="ARBA" id="ARBA00022448"/>
    </source>
</evidence>
<keyword evidence="2" id="KW-0479">Metal-binding</keyword>